<dbReference type="Gene3D" id="1.10.238.160">
    <property type="match status" value="1"/>
</dbReference>
<sequence length="73" mass="8328">MSSQQPDRILPISAVLDRTGLSRATLYRKVARGTFPPQIHVANRSKGWQESAVNDWLKNPMFWSLDDACQRQS</sequence>
<dbReference type="Proteomes" id="UP000628109">
    <property type="component" value="Unassembled WGS sequence"/>
</dbReference>
<accession>A0ABQ1EM55</accession>
<reference evidence="2" key="1">
    <citation type="journal article" date="2019" name="Int. J. Syst. Evol. Microbiol.">
        <title>The Global Catalogue of Microorganisms (GCM) 10K type strain sequencing project: providing services to taxonomists for standard genome sequencing and annotation.</title>
        <authorList>
            <consortium name="The Broad Institute Genomics Platform"/>
            <consortium name="The Broad Institute Genome Sequencing Center for Infectious Disease"/>
            <person name="Wu L."/>
            <person name="Ma J."/>
        </authorList>
    </citation>
    <scope>NUCLEOTIDE SEQUENCE [LARGE SCALE GENOMIC DNA]</scope>
    <source>
        <strain evidence="2">CCM 7327</strain>
    </source>
</reference>
<gene>
    <name evidence="1" type="ORF">GCM10019071_02890</name>
</gene>
<evidence type="ECO:0000313" key="2">
    <source>
        <dbReference type="Proteomes" id="UP000628109"/>
    </source>
</evidence>
<name>A0ABQ1EM55_SPHSA</name>
<dbReference type="InterPro" id="IPR010260">
    <property type="entry name" value="AlpA"/>
</dbReference>
<dbReference type="Pfam" id="PF05930">
    <property type="entry name" value="Phage_AlpA"/>
    <property type="match status" value="1"/>
</dbReference>
<evidence type="ECO:0000313" key="1">
    <source>
        <dbReference type="EMBL" id="GFZ77847.1"/>
    </source>
</evidence>
<dbReference type="InterPro" id="IPR052931">
    <property type="entry name" value="Prophage_regulatory_activator"/>
</dbReference>
<dbReference type="PANTHER" id="PTHR36154">
    <property type="entry name" value="DNA-BINDING TRANSCRIPTIONAL ACTIVATOR ALPA"/>
    <property type="match status" value="1"/>
</dbReference>
<evidence type="ECO:0008006" key="3">
    <source>
        <dbReference type="Google" id="ProtNLM"/>
    </source>
</evidence>
<organism evidence="1 2">
    <name type="scientific">Sphingobium fuliginis (strain ATCC 27551)</name>
    <dbReference type="NCBI Taxonomy" id="336203"/>
    <lineage>
        <taxon>Bacteria</taxon>
        <taxon>Pseudomonadati</taxon>
        <taxon>Pseudomonadota</taxon>
        <taxon>Alphaproteobacteria</taxon>
        <taxon>Sphingomonadales</taxon>
        <taxon>Sphingomonadaceae</taxon>
        <taxon>Sphingobium</taxon>
    </lineage>
</organism>
<keyword evidence="2" id="KW-1185">Reference proteome</keyword>
<proteinExistence type="predicted"/>
<dbReference type="RefSeq" id="WP_130029812.1">
    <property type="nucleotide sequence ID" value="NZ_BMDU01000001.1"/>
</dbReference>
<dbReference type="PANTHER" id="PTHR36154:SF1">
    <property type="entry name" value="DNA-BINDING TRANSCRIPTIONAL ACTIVATOR ALPA"/>
    <property type="match status" value="1"/>
</dbReference>
<protein>
    <recommendedName>
        <fullName evidence="3">AlpA family phage regulatory protein</fullName>
    </recommendedName>
</protein>
<comment type="caution">
    <text evidence="1">The sequence shown here is derived from an EMBL/GenBank/DDBJ whole genome shotgun (WGS) entry which is preliminary data.</text>
</comment>
<dbReference type="EMBL" id="BMDU01000001">
    <property type="protein sequence ID" value="GFZ77847.1"/>
    <property type="molecule type" value="Genomic_DNA"/>
</dbReference>